<dbReference type="InterPro" id="IPR032466">
    <property type="entry name" value="Metal_Hydrolase"/>
</dbReference>
<dbReference type="Proteomes" id="UP000199527">
    <property type="component" value="Unassembled WGS sequence"/>
</dbReference>
<keyword evidence="11" id="KW-1185">Reference proteome</keyword>
<sequence length="380" mass="40113">MTVRYRIDRLFDGRQMLADRVLTVGGGKVVAVDQQCQHADVHLPGIVAPGLMDLQVNGGGGVLLNDCPDSAAMARLFQAHTALGTTSMLPTVITDSLAVMTAAADAVAEARRHNPHGIIGIHFEGPHIAAAKKGAHCGDQIRPLSEAEWQLYLRDDLGVKLVTLAPETVSCAEIQTLTAMGVRVFLGHSNASADQAQQALKAGAVGFTHLFNAMSAFGSREPGMVGAALLDDSSVAGLIADGQHLDYRSARVALRCKGADNIALVTDAMPLVGSDQQRFTLVDREVHRQGDRLLAHSGELAGSLLDMGAAVRNAVLHLGVSLEQALRMASAVPARALGLEALYGHLRPGAVANLVWLSPQLRVQGTWVAGRRQTVETSAH</sequence>
<dbReference type="SUPFAM" id="SSF51338">
    <property type="entry name" value="Composite domain of metallo-dependent hydrolases"/>
    <property type="match status" value="1"/>
</dbReference>
<dbReference type="PIRSF" id="PIRSF038994">
    <property type="entry name" value="NagA"/>
    <property type="match status" value="1"/>
</dbReference>
<dbReference type="GO" id="GO:0006046">
    <property type="term" value="P:N-acetylglucosamine catabolic process"/>
    <property type="evidence" value="ECO:0007669"/>
    <property type="project" value="TreeGrafter"/>
</dbReference>
<dbReference type="SUPFAM" id="SSF51556">
    <property type="entry name" value="Metallo-dependent hydrolases"/>
    <property type="match status" value="1"/>
</dbReference>
<dbReference type="PANTHER" id="PTHR11113">
    <property type="entry name" value="N-ACETYLGLUCOSAMINE-6-PHOSPHATE DEACETYLASE"/>
    <property type="match status" value="1"/>
</dbReference>
<feature type="binding site" evidence="8">
    <location>
        <position position="209"/>
    </location>
    <ligand>
        <name>Zn(2+)</name>
        <dbReference type="ChEBI" id="CHEBI:29105"/>
    </ligand>
</feature>
<evidence type="ECO:0000256" key="8">
    <source>
        <dbReference type="PIRSR" id="PIRSR038994-3"/>
    </source>
</evidence>
<comment type="similarity">
    <text evidence="1 5">Belongs to the metallo-dependent hydrolases superfamily. NagA family.</text>
</comment>
<evidence type="ECO:0000256" key="6">
    <source>
        <dbReference type="PIRSR" id="PIRSR038994-1"/>
    </source>
</evidence>
<evidence type="ECO:0000256" key="7">
    <source>
        <dbReference type="PIRSR" id="PIRSR038994-2"/>
    </source>
</evidence>
<feature type="active site" description="Proton donor/acceptor" evidence="6">
    <location>
        <position position="267"/>
    </location>
</feature>
<feature type="domain" description="Amidohydrolase-related" evidence="9">
    <location>
        <begin position="46"/>
        <end position="371"/>
    </location>
</feature>
<protein>
    <recommendedName>
        <fullName evidence="5">N-acetylgalactosamine-6-phosphate deacetylase</fullName>
        <ecNumber evidence="5">3.5.1.25</ecNumber>
    </recommendedName>
    <alternativeName>
        <fullName evidence="5">N-acetylglucosamine-6-phosphate deacetylase</fullName>
    </alternativeName>
</protein>
<organism evidence="10 11">
    <name type="scientific">Ferrimonas sediminum</name>
    <dbReference type="NCBI Taxonomy" id="718193"/>
    <lineage>
        <taxon>Bacteria</taxon>
        <taxon>Pseudomonadati</taxon>
        <taxon>Pseudomonadota</taxon>
        <taxon>Gammaproteobacteria</taxon>
        <taxon>Alteromonadales</taxon>
        <taxon>Ferrimonadaceae</taxon>
        <taxon>Ferrimonas</taxon>
    </lineage>
</organism>
<dbReference type="Gene3D" id="3.20.20.140">
    <property type="entry name" value="Metal-dependent hydrolases"/>
    <property type="match status" value="1"/>
</dbReference>
<dbReference type="InterPro" id="IPR011059">
    <property type="entry name" value="Metal-dep_hydrolase_composite"/>
</dbReference>
<evidence type="ECO:0000256" key="4">
    <source>
        <dbReference type="ARBA" id="ARBA00023277"/>
    </source>
</evidence>
<reference evidence="11" key="1">
    <citation type="submission" date="2016-10" db="EMBL/GenBank/DDBJ databases">
        <authorList>
            <person name="Varghese N."/>
            <person name="Submissions S."/>
        </authorList>
    </citation>
    <scope>NUCLEOTIDE SEQUENCE [LARGE SCALE GENOMIC DNA]</scope>
    <source>
        <strain evidence="11">DSM 23317</strain>
    </source>
</reference>
<evidence type="ECO:0000256" key="2">
    <source>
        <dbReference type="ARBA" id="ARBA00022723"/>
    </source>
</evidence>
<evidence type="ECO:0000313" key="11">
    <source>
        <dbReference type="Proteomes" id="UP000199527"/>
    </source>
</evidence>
<evidence type="ECO:0000256" key="3">
    <source>
        <dbReference type="ARBA" id="ARBA00022801"/>
    </source>
</evidence>
<name>A0A1G8XLV2_9GAMM</name>
<dbReference type="NCBIfam" id="TIGR00221">
    <property type="entry name" value="nagA"/>
    <property type="match status" value="1"/>
</dbReference>
<accession>A0A1G8XLV2</accession>
<feature type="binding site" evidence="7">
    <location>
        <begin position="300"/>
        <end position="302"/>
    </location>
    <ligand>
        <name>substrate</name>
    </ligand>
</feature>
<feature type="binding site" evidence="8">
    <location>
        <position position="124"/>
    </location>
    <ligand>
        <name>Zn(2+)</name>
        <dbReference type="ChEBI" id="CHEBI:29105"/>
    </ligand>
</feature>
<dbReference type="InterPro" id="IPR006680">
    <property type="entry name" value="Amidohydro-rel"/>
</dbReference>
<dbReference type="EC" id="3.5.1.25" evidence="5"/>
<dbReference type="AlphaFoldDB" id="A0A1G8XLV2"/>
<dbReference type="RefSeq" id="WP_090367021.1">
    <property type="nucleotide sequence ID" value="NZ_FNEM01000015.1"/>
</dbReference>
<feature type="binding site" evidence="7">
    <location>
        <position position="244"/>
    </location>
    <ligand>
        <name>substrate</name>
    </ligand>
</feature>
<evidence type="ECO:0000259" key="9">
    <source>
        <dbReference type="Pfam" id="PF01979"/>
    </source>
</evidence>
<comment type="cofactor">
    <cofactor evidence="8">
        <name>a divalent metal cation</name>
        <dbReference type="ChEBI" id="CHEBI:60240"/>
    </cofactor>
    <text evidence="8">Binds 1 divalent metal cation per subunit.</text>
</comment>
<keyword evidence="3 5" id="KW-0378">Hydrolase</keyword>
<evidence type="ECO:0000313" key="10">
    <source>
        <dbReference type="EMBL" id="SDJ91144.1"/>
    </source>
</evidence>
<dbReference type="InterPro" id="IPR003764">
    <property type="entry name" value="GlcNAc_6-P_deAcase"/>
</dbReference>
<dbReference type="Pfam" id="PF01979">
    <property type="entry name" value="Amidohydro_1"/>
    <property type="match status" value="1"/>
</dbReference>
<dbReference type="GO" id="GO:0008448">
    <property type="term" value="F:N-acetylglucosamine-6-phosphate deacetylase activity"/>
    <property type="evidence" value="ECO:0007669"/>
    <property type="project" value="UniProtKB-UniRule"/>
</dbReference>
<evidence type="ECO:0000256" key="5">
    <source>
        <dbReference type="PIRNR" id="PIRNR038994"/>
    </source>
</evidence>
<feature type="binding site" evidence="7">
    <location>
        <begin position="212"/>
        <end position="213"/>
    </location>
    <ligand>
        <name>substrate</name>
    </ligand>
</feature>
<evidence type="ECO:0000256" key="1">
    <source>
        <dbReference type="ARBA" id="ARBA00010716"/>
    </source>
</evidence>
<feature type="binding site" evidence="8">
    <location>
        <position position="188"/>
    </location>
    <ligand>
        <name>Zn(2+)</name>
        <dbReference type="ChEBI" id="CHEBI:29105"/>
    </ligand>
</feature>
<dbReference type="GO" id="GO:0046872">
    <property type="term" value="F:metal ion binding"/>
    <property type="evidence" value="ECO:0007669"/>
    <property type="project" value="UniProtKB-KW"/>
</dbReference>
<dbReference type="Gene3D" id="2.30.40.10">
    <property type="entry name" value="Urease, subunit C, domain 1"/>
    <property type="match status" value="1"/>
</dbReference>
<keyword evidence="4 5" id="KW-0119">Carbohydrate metabolism</keyword>
<comment type="catalytic activity">
    <reaction evidence="5">
        <text>N-acetyl-D-glucosamine 6-phosphate + H2O = D-glucosamine 6-phosphate + acetate</text>
        <dbReference type="Rhea" id="RHEA:22936"/>
        <dbReference type="ChEBI" id="CHEBI:15377"/>
        <dbReference type="ChEBI" id="CHEBI:30089"/>
        <dbReference type="ChEBI" id="CHEBI:57513"/>
        <dbReference type="ChEBI" id="CHEBI:58725"/>
        <dbReference type="EC" id="3.5.1.25"/>
    </reaction>
</comment>
<dbReference type="PANTHER" id="PTHR11113:SF14">
    <property type="entry name" value="N-ACETYLGLUCOSAMINE-6-PHOSPHATE DEACETYLASE"/>
    <property type="match status" value="1"/>
</dbReference>
<dbReference type="EMBL" id="FNEM01000015">
    <property type="protein sequence ID" value="SDJ91144.1"/>
    <property type="molecule type" value="Genomic_DNA"/>
</dbReference>
<dbReference type="OrthoDB" id="9776488at2"/>
<feature type="binding site" evidence="7">
    <location>
        <position position="220"/>
    </location>
    <ligand>
        <name>substrate</name>
    </ligand>
</feature>
<feature type="binding site" evidence="7">
    <location>
        <position position="135"/>
    </location>
    <ligand>
        <name>substrate</name>
    </ligand>
</feature>
<gene>
    <name evidence="10" type="ORF">SAMN04488540_11570</name>
</gene>
<proteinExistence type="inferred from homology"/>
<keyword evidence="2 8" id="KW-0479">Metal-binding</keyword>